<feature type="domain" description="Helix-hairpin-helix DNA-binding motif class 1" evidence="3">
    <location>
        <begin position="224"/>
        <end position="243"/>
    </location>
</feature>
<dbReference type="InterPro" id="IPR010994">
    <property type="entry name" value="RuvA_2-like"/>
</dbReference>
<organism evidence="4 5">
    <name type="scientific">Corynebacterium atypicum</name>
    <dbReference type="NCBI Taxonomy" id="191610"/>
    <lineage>
        <taxon>Bacteria</taxon>
        <taxon>Bacillati</taxon>
        <taxon>Actinomycetota</taxon>
        <taxon>Actinomycetes</taxon>
        <taxon>Mycobacteriales</taxon>
        <taxon>Corynebacteriaceae</taxon>
        <taxon>Corynebacterium</taxon>
    </lineage>
</organism>
<keyword evidence="2" id="KW-1133">Transmembrane helix</keyword>
<proteinExistence type="predicted"/>
<accession>A0ABM5QP87</accession>
<dbReference type="PANTHER" id="PTHR21180">
    <property type="entry name" value="ENDONUCLEASE/EXONUCLEASE/PHOSPHATASE FAMILY DOMAIN-CONTAINING PROTEIN 1"/>
    <property type="match status" value="1"/>
</dbReference>
<dbReference type="Gene3D" id="1.10.150.320">
    <property type="entry name" value="Photosystem II 12 kDa extrinsic protein"/>
    <property type="match status" value="1"/>
</dbReference>
<evidence type="ECO:0000259" key="3">
    <source>
        <dbReference type="SMART" id="SM00278"/>
    </source>
</evidence>
<gene>
    <name evidence="4" type="ORF">CATYP_08035</name>
</gene>
<evidence type="ECO:0000256" key="1">
    <source>
        <dbReference type="SAM" id="MobiDB-lite"/>
    </source>
</evidence>
<feature type="transmembrane region" description="Helical" evidence="2">
    <location>
        <begin position="37"/>
        <end position="58"/>
    </location>
</feature>
<keyword evidence="2" id="KW-0472">Membrane</keyword>
<dbReference type="Pfam" id="PF10531">
    <property type="entry name" value="SLBB"/>
    <property type="match status" value="1"/>
</dbReference>
<dbReference type="Pfam" id="PF12836">
    <property type="entry name" value="HHH_3"/>
    <property type="match status" value="1"/>
</dbReference>
<dbReference type="EMBL" id="CP008944">
    <property type="protein sequence ID" value="AIG64539.1"/>
    <property type="molecule type" value="Genomic_DNA"/>
</dbReference>
<dbReference type="InterPro" id="IPR003583">
    <property type="entry name" value="Hlx-hairpin-Hlx_DNA-bd_motif"/>
</dbReference>
<name>A0ABM5QP87_9CORY</name>
<dbReference type="InterPro" id="IPR019554">
    <property type="entry name" value="Soluble_ligand-bd"/>
</dbReference>
<dbReference type="SUPFAM" id="SSF47781">
    <property type="entry name" value="RuvA domain 2-like"/>
    <property type="match status" value="1"/>
</dbReference>
<dbReference type="NCBIfam" id="TIGR00426">
    <property type="entry name" value="competence protein ComEA helix-hairpin-helix repeat region"/>
    <property type="match status" value="1"/>
</dbReference>
<protein>
    <recommendedName>
        <fullName evidence="3">Helix-hairpin-helix DNA-binding motif class 1 domain-containing protein</fullName>
    </recommendedName>
</protein>
<feature type="domain" description="Helix-hairpin-helix DNA-binding motif class 1" evidence="3">
    <location>
        <begin position="194"/>
        <end position="213"/>
    </location>
</feature>
<dbReference type="InterPro" id="IPR004509">
    <property type="entry name" value="Competence_ComEA_HhH"/>
</dbReference>
<keyword evidence="2" id="KW-0812">Transmembrane</keyword>
<sequence length="246" mass="24668">MKKVRDRLGELARPTGEEDLMRVDCPEPRLQITVRQAVVVAALLAAATCVVVIVRLLAASSDEPAAGGAAQSALGESAVTVAPLEAGGAAAPSSQPPEPAAGEVVVSVVGHVARPGLVRLPAGSRVADALGKAEVLEGSDPRAVNLARRLSDGEQIVVPAPGEELPVPAPSGDTSAAAGEAAPGKVSLNTAGAAELMTLTGVGEVTAQAIIEYRESNGGFTDVDQLNEVRGIGPAKFAALQDAVSL</sequence>
<dbReference type="Proteomes" id="UP000028504">
    <property type="component" value="Chromosome"/>
</dbReference>
<reference evidence="4 5" key="1">
    <citation type="submission" date="2014-07" db="EMBL/GenBank/DDBJ databases">
        <title>Complete genome sequence of Corynebacterium atypicum DSM 44849: identifiction of the mycolic acid biosynthesis genes.</title>
        <authorList>
            <person name="Tippelt A."/>
            <person name="Mollmann S."/>
            <person name="Albersmeier A."/>
            <person name="Jaenicke S."/>
            <person name="Ruckert C."/>
            <person name="Tauch A."/>
        </authorList>
    </citation>
    <scope>NUCLEOTIDE SEQUENCE [LARGE SCALE GENOMIC DNA]</scope>
    <source>
        <strain evidence="4 5">R2070</strain>
    </source>
</reference>
<dbReference type="PANTHER" id="PTHR21180:SF32">
    <property type="entry name" value="ENDONUCLEASE_EXONUCLEASE_PHOSPHATASE FAMILY DOMAIN-CONTAINING PROTEIN 1"/>
    <property type="match status" value="1"/>
</dbReference>
<feature type="region of interest" description="Disordered" evidence="1">
    <location>
        <begin position="161"/>
        <end position="181"/>
    </location>
</feature>
<keyword evidence="5" id="KW-1185">Reference proteome</keyword>
<dbReference type="SMART" id="SM00278">
    <property type="entry name" value="HhH1"/>
    <property type="match status" value="2"/>
</dbReference>
<evidence type="ECO:0000256" key="2">
    <source>
        <dbReference type="SAM" id="Phobius"/>
    </source>
</evidence>
<evidence type="ECO:0000313" key="4">
    <source>
        <dbReference type="EMBL" id="AIG64539.1"/>
    </source>
</evidence>
<dbReference type="InterPro" id="IPR051675">
    <property type="entry name" value="Endo/Exo/Phosphatase_dom_1"/>
</dbReference>
<evidence type="ECO:0000313" key="5">
    <source>
        <dbReference type="Proteomes" id="UP000028504"/>
    </source>
</evidence>